<organism evidence="2 3">
    <name type="scientific">Umezawaea tangerina</name>
    <dbReference type="NCBI Taxonomy" id="84725"/>
    <lineage>
        <taxon>Bacteria</taxon>
        <taxon>Bacillati</taxon>
        <taxon>Actinomycetota</taxon>
        <taxon>Actinomycetes</taxon>
        <taxon>Pseudonocardiales</taxon>
        <taxon>Pseudonocardiaceae</taxon>
        <taxon>Umezawaea</taxon>
    </lineage>
</organism>
<feature type="domain" description="DUF5753" evidence="1">
    <location>
        <begin position="108"/>
        <end position="284"/>
    </location>
</feature>
<dbReference type="GO" id="GO:0003677">
    <property type="term" value="F:DNA binding"/>
    <property type="evidence" value="ECO:0007669"/>
    <property type="project" value="InterPro"/>
</dbReference>
<name>A0A2T0T4F8_9PSEU</name>
<evidence type="ECO:0000313" key="3">
    <source>
        <dbReference type="Proteomes" id="UP000239494"/>
    </source>
</evidence>
<keyword evidence="3" id="KW-1185">Reference proteome</keyword>
<dbReference type="Pfam" id="PF13560">
    <property type="entry name" value="HTH_31"/>
    <property type="match status" value="1"/>
</dbReference>
<dbReference type="InterPro" id="IPR010982">
    <property type="entry name" value="Lambda_DNA-bd_dom_sf"/>
</dbReference>
<gene>
    <name evidence="2" type="ORF">CLV43_106251</name>
</gene>
<dbReference type="InterPro" id="IPR043917">
    <property type="entry name" value="DUF5753"/>
</dbReference>
<dbReference type="Proteomes" id="UP000239494">
    <property type="component" value="Unassembled WGS sequence"/>
</dbReference>
<sequence length="290" mass="32101">MISPGTLNGMVDDEDPGPIVQRLIFGARLAELREATGMTVDQANTAMPGWYRGKLGKVENGDLNTTDTELDRLFELYKVSGPVADEIRKLGVEARRKLAPARVPDHSRRYVWLERAADEIREYYGASVPGNLQSEAYALAQMASSLVIAPADMPTIARDRVARGDRYKNDPGRKLHAVLNEEAVLRRIGGVDVLAGQIERLLELGALPNVTIQIVPLEAGAHAALEYTFTLLYIARARASIVYIESLATADYLARPQHAQTYNLAFESAQRTALSHEDMADYLRQTQNRL</sequence>
<dbReference type="EMBL" id="PVTF01000006">
    <property type="protein sequence ID" value="PRY40514.1"/>
    <property type="molecule type" value="Genomic_DNA"/>
</dbReference>
<evidence type="ECO:0000259" key="1">
    <source>
        <dbReference type="Pfam" id="PF19054"/>
    </source>
</evidence>
<dbReference type="Gene3D" id="1.10.260.40">
    <property type="entry name" value="lambda repressor-like DNA-binding domains"/>
    <property type="match status" value="1"/>
</dbReference>
<reference evidence="2 3" key="1">
    <citation type="submission" date="2018-03" db="EMBL/GenBank/DDBJ databases">
        <title>Genomic Encyclopedia of Archaeal and Bacterial Type Strains, Phase II (KMG-II): from individual species to whole genera.</title>
        <authorList>
            <person name="Goeker M."/>
        </authorList>
    </citation>
    <scope>NUCLEOTIDE SEQUENCE [LARGE SCALE GENOMIC DNA]</scope>
    <source>
        <strain evidence="2 3">DSM 44720</strain>
    </source>
</reference>
<evidence type="ECO:0000313" key="2">
    <source>
        <dbReference type="EMBL" id="PRY40514.1"/>
    </source>
</evidence>
<accession>A0A2T0T4F8</accession>
<dbReference type="SUPFAM" id="SSF47413">
    <property type="entry name" value="lambda repressor-like DNA-binding domains"/>
    <property type="match status" value="1"/>
</dbReference>
<dbReference type="Pfam" id="PF19054">
    <property type="entry name" value="DUF5753"/>
    <property type="match status" value="1"/>
</dbReference>
<dbReference type="AlphaFoldDB" id="A0A2T0T4F8"/>
<protein>
    <submittedName>
        <fullName evidence="2">Helix-turn-helix protein</fullName>
    </submittedName>
</protein>
<proteinExistence type="predicted"/>
<comment type="caution">
    <text evidence="2">The sequence shown here is derived from an EMBL/GenBank/DDBJ whole genome shotgun (WGS) entry which is preliminary data.</text>
</comment>